<dbReference type="RefSeq" id="WP_159581802.1">
    <property type="nucleotide sequence ID" value="NZ_JBIPKE010000020.1"/>
</dbReference>
<comment type="caution">
    <text evidence="1">The sequence shown here is derived from an EMBL/GenBank/DDBJ whole genome shotgun (WGS) entry which is preliminary data.</text>
</comment>
<dbReference type="Proteomes" id="UP001610063">
    <property type="component" value="Unassembled WGS sequence"/>
</dbReference>
<organism evidence="1 2">
    <name type="scientific">Marinoscillum luteum</name>
    <dbReference type="NCBI Taxonomy" id="861051"/>
    <lineage>
        <taxon>Bacteria</taxon>
        <taxon>Pseudomonadati</taxon>
        <taxon>Bacteroidota</taxon>
        <taxon>Cytophagia</taxon>
        <taxon>Cytophagales</taxon>
        <taxon>Reichenbachiellaceae</taxon>
        <taxon>Marinoscillum</taxon>
    </lineage>
</organism>
<gene>
    <name evidence="1" type="ORF">ACHKAR_20210</name>
</gene>
<sequence length="65" mass="7554">MIPSEFERYEQMEKEQLPVPKHKLHKWTHFAGLYAAEHVAATEFVIGATFISYDHPKVATHLAKF</sequence>
<proteinExistence type="predicted"/>
<evidence type="ECO:0000313" key="1">
    <source>
        <dbReference type="EMBL" id="MFH6985789.1"/>
    </source>
</evidence>
<dbReference type="EMBL" id="JBIPKE010000020">
    <property type="protein sequence ID" value="MFH6985789.1"/>
    <property type="molecule type" value="Genomic_DNA"/>
</dbReference>
<keyword evidence="2" id="KW-1185">Reference proteome</keyword>
<protein>
    <submittedName>
        <fullName evidence="1">Uncharacterized protein</fullName>
    </submittedName>
</protein>
<name>A0ABW7NIH2_9BACT</name>
<reference evidence="1 2" key="1">
    <citation type="journal article" date="2013" name="Int. J. Syst. Evol. Microbiol.">
        <title>Marinoscillum luteum sp. nov., isolated from marine sediment.</title>
        <authorList>
            <person name="Cha I.T."/>
            <person name="Park S.J."/>
            <person name="Kim S.J."/>
            <person name="Kim J.G."/>
            <person name="Jung M.Y."/>
            <person name="Shin K.S."/>
            <person name="Kwon K.K."/>
            <person name="Yang S.H."/>
            <person name="Seo Y.S."/>
            <person name="Rhee S.K."/>
        </authorList>
    </citation>
    <scope>NUCLEOTIDE SEQUENCE [LARGE SCALE GENOMIC DNA]</scope>
    <source>
        <strain evidence="1 2">KCTC 23939</strain>
    </source>
</reference>
<evidence type="ECO:0000313" key="2">
    <source>
        <dbReference type="Proteomes" id="UP001610063"/>
    </source>
</evidence>
<accession>A0ABW7NIH2</accession>